<keyword evidence="2" id="KW-0812">Transmembrane</keyword>
<dbReference type="OrthoDB" id="370884at2759"/>
<evidence type="ECO:0000256" key="4">
    <source>
        <dbReference type="SAM" id="MobiDB-lite"/>
    </source>
</evidence>
<dbReference type="PANTHER" id="PTHR22914">
    <property type="entry name" value="CHITIN SYNTHASE"/>
    <property type="match status" value="1"/>
</dbReference>
<name>A0A6J8BHU8_MYTCO</name>
<evidence type="ECO:0000256" key="3">
    <source>
        <dbReference type="ARBA" id="ARBA00023136"/>
    </source>
</evidence>
<evidence type="ECO:0000256" key="2">
    <source>
        <dbReference type="ARBA" id="ARBA00022692"/>
    </source>
</evidence>
<gene>
    <name evidence="5" type="ORF">MCOR_17607</name>
</gene>
<dbReference type="EMBL" id="CACVKT020003100">
    <property type="protein sequence ID" value="CAC5381737.1"/>
    <property type="molecule type" value="Genomic_DNA"/>
</dbReference>
<comment type="subcellular location">
    <subcellularLocation>
        <location evidence="1">Membrane</location>
        <topology evidence="1">Multi-pass membrane protein</topology>
    </subcellularLocation>
</comment>
<dbReference type="GO" id="GO:0006031">
    <property type="term" value="P:chitin biosynthetic process"/>
    <property type="evidence" value="ECO:0007669"/>
    <property type="project" value="TreeGrafter"/>
</dbReference>
<evidence type="ECO:0000313" key="6">
    <source>
        <dbReference type="Proteomes" id="UP000507470"/>
    </source>
</evidence>
<organism evidence="5 6">
    <name type="scientific">Mytilus coruscus</name>
    <name type="common">Sea mussel</name>
    <dbReference type="NCBI Taxonomy" id="42192"/>
    <lineage>
        <taxon>Eukaryota</taxon>
        <taxon>Metazoa</taxon>
        <taxon>Spiralia</taxon>
        <taxon>Lophotrochozoa</taxon>
        <taxon>Mollusca</taxon>
        <taxon>Bivalvia</taxon>
        <taxon>Autobranchia</taxon>
        <taxon>Pteriomorphia</taxon>
        <taxon>Mytilida</taxon>
        <taxon>Mytiloidea</taxon>
        <taxon>Mytilidae</taxon>
        <taxon>Mytilinae</taxon>
        <taxon>Mytilus</taxon>
    </lineage>
</organism>
<dbReference type="EC" id="2.4.1.16" evidence="5"/>
<keyword evidence="6" id="KW-1185">Reference proteome</keyword>
<protein>
    <submittedName>
        <fullName evidence="5">CHS1</fullName>
        <ecNumber evidence="5">2.4.1.16</ecNumber>
    </submittedName>
</protein>
<accession>A0A6J8BHU8</accession>
<feature type="compositionally biased region" description="Acidic residues" evidence="4">
    <location>
        <begin position="201"/>
        <end position="215"/>
    </location>
</feature>
<keyword evidence="5" id="KW-0328">Glycosyltransferase</keyword>
<dbReference type="AlphaFoldDB" id="A0A6J8BHU8"/>
<evidence type="ECO:0000313" key="5">
    <source>
        <dbReference type="EMBL" id="CAC5381737.1"/>
    </source>
</evidence>
<proteinExistence type="predicted"/>
<dbReference type="GO" id="GO:0071944">
    <property type="term" value="C:cell periphery"/>
    <property type="evidence" value="ECO:0007669"/>
    <property type="project" value="TreeGrafter"/>
</dbReference>
<dbReference type="InterPro" id="IPR004835">
    <property type="entry name" value="Chitin_synth"/>
</dbReference>
<keyword evidence="3" id="KW-0472">Membrane</keyword>
<dbReference type="Proteomes" id="UP000507470">
    <property type="component" value="Unassembled WGS sequence"/>
</dbReference>
<feature type="region of interest" description="Disordered" evidence="4">
    <location>
        <begin position="194"/>
        <end position="215"/>
    </location>
</feature>
<sequence length="312" mass="35283">MHIDLGAFLKQIGSIKPKLVIFRLDTDQFIRQKAVETYILQNEDIEVSTEEIEYYEFEGLDGDVDFTSKAVRLLVDRMVKNEELGAACGRIHPIGKGGYLKPLDADKKEQETMKQALGQLRNEVVAGFAFINLIWISINFMFQLGKPAIIEFPKTPLQNQFKCGKNESHGNIGEENAEKIDAKKLVRFCAEVVGDPMPDYSSDEDDENEDEEDDKVEEELSNTIFNNAVRGVKGNIGGTRTSGVGMSFRETMVIGRDNISNNLRSTLSSPNFRQRARNMLAISKLKYDERTIPFPKGNVLRYRKKSSTKVKD</sequence>
<dbReference type="PANTHER" id="PTHR22914:SF14">
    <property type="entry name" value="CHITIN SYNTHASE"/>
    <property type="match status" value="1"/>
</dbReference>
<keyword evidence="5" id="KW-0808">Transferase</keyword>
<dbReference type="GO" id="GO:0004100">
    <property type="term" value="F:chitin synthase activity"/>
    <property type="evidence" value="ECO:0007669"/>
    <property type="project" value="UniProtKB-EC"/>
</dbReference>
<evidence type="ECO:0000256" key="1">
    <source>
        <dbReference type="ARBA" id="ARBA00004141"/>
    </source>
</evidence>
<dbReference type="GO" id="GO:0016020">
    <property type="term" value="C:membrane"/>
    <property type="evidence" value="ECO:0007669"/>
    <property type="project" value="UniProtKB-SubCell"/>
</dbReference>
<reference evidence="5 6" key="1">
    <citation type="submission" date="2020-06" db="EMBL/GenBank/DDBJ databases">
        <authorList>
            <person name="Li R."/>
            <person name="Bekaert M."/>
        </authorList>
    </citation>
    <scope>NUCLEOTIDE SEQUENCE [LARGE SCALE GENOMIC DNA]</scope>
    <source>
        <strain evidence="6">wild</strain>
    </source>
</reference>